<dbReference type="InterPro" id="IPR002641">
    <property type="entry name" value="PNPLA_dom"/>
</dbReference>
<dbReference type="AlphaFoldDB" id="A0A7D9CVW3"/>
<proteinExistence type="inferred from homology"/>
<evidence type="ECO:0000256" key="4">
    <source>
        <dbReference type="ARBA" id="ARBA00023098"/>
    </source>
</evidence>
<feature type="compositionally biased region" description="Basic and acidic residues" evidence="7">
    <location>
        <begin position="628"/>
        <end position="649"/>
    </location>
</feature>
<keyword evidence="4 5" id="KW-0443">Lipid metabolism</keyword>
<evidence type="ECO:0000256" key="2">
    <source>
        <dbReference type="ARBA" id="ARBA00022801"/>
    </source>
</evidence>
<dbReference type="PROSITE" id="PS51635">
    <property type="entry name" value="PNPLA"/>
    <property type="match status" value="1"/>
</dbReference>
<dbReference type="InterPro" id="IPR050301">
    <property type="entry name" value="NTE"/>
</dbReference>
<evidence type="ECO:0000313" key="11">
    <source>
        <dbReference type="Proteomes" id="UP000478008"/>
    </source>
</evidence>
<dbReference type="EC" id="3.1.1.-" evidence="6"/>
<feature type="region of interest" description="Disordered" evidence="7">
    <location>
        <begin position="623"/>
        <end position="677"/>
    </location>
</feature>
<feature type="compositionally biased region" description="Basic and acidic residues" evidence="7">
    <location>
        <begin position="718"/>
        <end position="730"/>
    </location>
</feature>
<feature type="region of interest" description="Disordered" evidence="7">
    <location>
        <begin position="700"/>
        <end position="730"/>
    </location>
</feature>
<dbReference type="InterPro" id="IPR021771">
    <property type="entry name" value="Triacylglycerol_lipase_N"/>
</dbReference>
<keyword evidence="6" id="KW-0472">Membrane</keyword>
<reference evidence="10 11" key="1">
    <citation type="submission" date="2019-07" db="EMBL/GenBank/DDBJ databases">
        <authorList>
            <person name="Friedrich A."/>
            <person name="Schacherer J."/>
        </authorList>
    </citation>
    <scope>NUCLEOTIDE SEQUENCE [LARGE SCALE GENOMIC DNA]</scope>
</reference>
<sequence>MALKEDRSNQNPSKLDSDFTNEEDLKTFSQALKCDTDVPSPTSDDSEFGISLSRVPTITSQSDWKPIYNRTPGRHRHNRLTPKIQERTRGKRSFNDESSWSYSLLHYPLLFITLTWLTILCLIYALVRFSIHISETFIIMKDRKRSALLKRLETAGSYDEYVQIAKQLDVYLGFDDWCHEDKYRYYDWKTLRRLVGRMRMLRNKKMYKELMLVLQGCVKTNFAGIENPIMYAHCYFGTKDLIEEYISEVVQSIDAIIRTDTLSNNHKHIFFKIISRNYGKTALALSGGASFCYNHFGVIKALLENDLLPQIISGTSGGGAIAGLVGTRTNEELLKLLVPGLADKIDLLSSEPMSVWLKRWWKTGAKYDAVKWARSAQWWTMGSTTFKESHERTGKMLNISTVPHDIHSPTILCNEITSPNCCIWSSILASAAVPGILQPVVLMQKSKDGNIVPFSFGNKWRDGSMRTDIPLEALNTYYNVTFSIVSQVNPHVMLWIFKNRGDVGKPIIRKRGKTFRGGFIPSYLENLIKLEIIKWLKLIHEFQLLPNLAESDWSNIFLQRFDGSVTLFPKIEIWDYLYILTDPTKERLTKIISNGEHVAYPKLLFIKNRLLIERAIARGRNLTRKKDRPASPERLGHDEEMKYQQKMEEETLQEIQDDDGGQDDNEDDASIYSNDVDSFYGDAVQDQEYGYKNGFLGIQTSPSVIGSDAESVDFDMEEKDRDKEQNKKNI</sequence>
<feature type="transmembrane region" description="Helical" evidence="6">
    <location>
        <begin position="104"/>
        <end position="127"/>
    </location>
</feature>
<keyword evidence="11" id="KW-1185">Reference proteome</keyword>
<dbReference type="GO" id="GO:0004806">
    <property type="term" value="F:triacylglycerol lipase activity"/>
    <property type="evidence" value="ECO:0007669"/>
    <property type="project" value="InterPro"/>
</dbReference>
<feature type="domain" description="PNPLA" evidence="8">
    <location>
        <begin position="283"/>
        <end position="475"/>
    </location>
</feature>
<keyword evidence="6" id="KW-0812">Transmembrane</keyword>
<dbReference type="Pfam" id="PF01734">
    <property type="entry name" value="Patatin"/>
    <property type="match status" value="1"/>
</dbReference>
<organism evidence="10 11">
    <name type="scientific">Dekkera bruxellensis</name>
    <name type="common">Brettanomyces custersii</name>
    <dbReference type="NCBI Taxonomy" id="5007"/>
    <lineage>
        <taxon>Eukaryota</taxon>
        <taxon>Fungi</taxon>
        <taxon>Dikarya</taxon>
        <taxon>Ascomycota</taxon>
        <taxon>Saccharomycotina</taxon>
        <taxon>Pichiomycetes</taxon>
        <taxon>Pichiales</taxon>
        <taxon>Pichiaceae</taxon>
        <taxon>Brettanomyces</taxon>
    </lineage>
</organism>
<comment type="subcellular location">
    <subcellularLocation>
        <location evidence="6">Membrane</location>
        <topology evidence="6">Single-pass membrane protein</topology>
    </subcellularLocation>
</comment>
<evidence type="ECO:0000259" key="8">
    <source>
        <dbReference type="PROSITE" id="PS51635"/>
    </source>
</evidence>
<dbReference type="InterPro" id="IPR016035">
    <property type="entry name" value="Acyl_Trfase/lysoPLipase"/>
</dbReference>
<feature type="active site" description="Nucleophile" evidence="5">
    <location>
        <position position="316"/>
    </location>
</feature>
<dbReference type="Gene3D" id="3.40.1090.10">
    <property type="entry name" value="Cytosolic phospholipase A2 catalytic domain"/>
    <property type="match status" value="2"/>
</dbReference>
<accession>A0A7D9CVW3</accession>
<keyword evidence="6" id="KW-1133">Transmembrane helix</keyword>
<evidence type="ECO:0000313" key="9">
    <source>
        <dbReference type="EMBL" id="KAF6015924.1"/>
    </source>
</evidence>
<keyword evidence="2 5" id="KW-0378">Hydrolase</keyword>
<feature type="region of interest" description="Disordered" evidence="7">
    <location>
        <begin position="1"/>
        <end position="22"/>
    </location>
</feature>
<dbReference type="SUPFAM" id="SSF52151">
    <property type="entry name" value="FabD/lysophospholipase-like"/>
    <property type="match status" value="1"/>
</dbReference>
<feature type="short sequence motif" description="GXSXG" evidence="5">
    <location>
        <begin position="314"/>
        <end position="318"/>
    </location>
</feature>
<name>A0A7D9CVW3_DEKBR</name>
<dbReference type="PANTHER" id="PTHR14226">
    <property type="entry name" value="NEUROPATHY TARGET ESTERASE/SWISS CHEESE D.MELANOGASTER"/>
    <property type="match status" value="1"/>
</dbReference>
<reference evidence="9 12" key="2">
    <citation type="journal article" date="2020" name="Appl. Microbiol. Biotechnol.">
        <title>Targeted gene deletion in Brettanomyces bruxellensis with an expression-free CRISPR-Cas9 system.</title>
        <authorList>
            <person name="Varela C."/>
            <person name="Bartel C."/>
            <person name="Onetto C."/>
            <person name="Borneman A."/>
        </authorList>
    </citation>
    <scope>NUCLEOTIDE SEQUENCE [LARGE SCALE GENOMIC DNA]</scope>
    <source>
        <strain evidence="9 12">AWRI1613</strain>
    </source>
</reference>
<comment type="similarity">
    <text evidence="1 6">Belongs to the PLPL family.</text>
</comment>
<comment type="function">
    <text evidence="6">Lipid hydrolase.</text>
</comment>
<dbReference type="Proteomes" id="UP000478008">
    <property type="component" value="Unassembled WGS sequence"/>
</dbReference>
<evidence type="ECO:0000313" key="10">
    <source>
        <dbReference type="EMBL" id="VUG16991.1"/>
    </source>
</evidence>
<dbReference type="Pfam" id="PF11815">
    <property type="entry name" value="DUF3336"/>
    <property type="match status" value="1"/>
</dbReference>
<dbReference type="GO" id="GO:0006641">
    <property type="term" value="P:triglyceride metabolic process"/>
    <property type="evidence" value="ECO:0007669"/>
    <property type="project" value="UniProtKB-ARBA"/>
</dbReference>
<keyword evidence="3 5" id="KW-0442">Lipid degradation</keyword>
<comment type="caution">
    <text evidence="5">Lacks conserved residue(s) required for the propagation of feature annotation.</text>
</comment>
<protein>
    <recommendedName>
        <fullName evidence="6">Patatin-like phospholipase domain-containing protein</fullName>
        <ecNumber evidence="6">3.1.1.-</ecNumber>
    </recommendedName>
</protein>
<dbReference type="PANTHER" id="PTHR14226:SF66">
    <property type="entry name" value="TRIACYLGLYCEROL LIPASE PTL2"/>
    <property type="match status" value="1"/>
</dbReference>
<evidence type="ECO:0000313" key="12">
    <source>
        <dbReference type="Proteomes" id="UP000568158"/>
    </source>
</evidence>
<evidence type="ECO:0000256" key="5">
    <source>
        <dbReference type="PROSITE-ProRule" id="PRU01161"/>
    </source>
</evidence>
<feature type="compositionally biased region" description="Acidic residues" evidence="7">
    <location>
        <begin position="650"/>
        <end position="669"/>
    </location>
</feature>
<dbReference type="EMBL" id="JABCYN010000005">
    <property type="protein sequence ID" value="KAF6015924.1"/>
    <property type="molecule type" value="Genomic_DNA"/>
</dbReference>
<dbReference type="Proteomes" id="UP000568158">
    <property type="component" value="Unassembled WGS sequence"/>
</dbReference>
<evidence type="ECO:0000256" key="6">
    <source>
        <dbReference type="RuleBase" id="RU362055"/>
    </source>
</evidence>
<dbReference type="CDD" id="cd07232">
    <property type="entry name" value="Pat_PLPL"/>
    <property type="match status" value="1"/>
</dbReference>
<gene>
    <name evidence="10" type="ORF">DEBR0S1_30746G</name>
    <name evidence="9" type="ORF">HII12_000487</name>
</gene>
<evidence type="ECO:0000256" key="3">
    <source>
        <dbReference type="ARBA" id="ARBA00022963"/>
    </source>
</evidence>
<dbReference type="GO" id="GO:0016020">
    <property type="term" value="C:membrane"/>
    <property type="evidence" value="ECO:0007669"/>
    <property type="project" value="UniProtKB-SubCell"/>
</dbReference>
<evidence type="ECO:0000256" key="7">
    <source>
        <dbReference type="SAM" id="MobiDB-lite"/>
    </source>
</evidence>
<feature type="active site" description="Proton acceptor" evidence="5">
    <location>
        <position position="462"/>
    </location>
</feature>
<dbReference type="GO" id="GO:0016042">
    <property type="term" value="P:lipid catabolic process"/>
    <property type="evidence" value="ECO:0007669"/>
    <property type="project" value="UniProtKB-UniRule"/>
</dbReference>
<evidence type="ECO:0000256" key="1">
    <source>
        <dbReference type="ARBA" id="ARBA00006104"/>
    </source>
</evidence>
<dbReference type="EMBL" id="CABFWN010000001">
    <property type="protein sequence ID" value="VUG16991.1"/>
    <property type="molecule type" value="Genomic_DNA"/>
</dbReference>